<evidence type="ECO:0000313" key="2">
    <source>
        <dbReference type="EMBL" id="ELP52533.1"/>
    </source>
</evidence>
<accession>L7E1J6</accession>
<comment type="caution">
    <text evidence="2">The sequence shown here is derived from an EMBL/GenBank/DDBJ whole genome shotgun (WGS) entry which is preliminary data.</text>
</comment>
<sequence>MPIISQRIKLKITHQKLKSAITLMGNFPFIVIDLIPYRSLKTAFF</sequence>
<evidence type="ECO:0000313" key="3">
    <source>
        <dbReference type="Proteomes" id="UP000010932"/>
    </source>
</evidence>
<keyword evidence="1" id="KW-0472">Membrane</keyword>
<reference evidence="2 3" key="1">
    <citation type="journal article" date="2013" name="Genome Announc.">
        <title>Whole-Genome Sequence of Microcystis aeruginosa TAIHU98, a Nontoxic Bloom-Forming Strain Isolated from Taihu Lake, China.</title>
        <authorList>
            <person name="Yang C."/>
            <person name="Zhang W."/>
            <person name="Ren M."/>
            <person name="Song L."/>
            <person name="Li T."/>
            <person name="Zhao J."/>
        </authorList>
    </citation>
    <scope>NUCLEOTIDE SEQUENCE [LARGE SCALE GENOMIC DNA]</scope>
    <source>
        <strain evidence="2 3">TAIHU98</strain>
    </source>
</reference>
<evidence type="ECO:0000256" key="1">
    <source>
        <dbReference type="SAM" id="Phobius"/>
    </source>
</evidence>
<protein>
    <submittedName>
        <fullName evidence="2">Uncharacterized protein</fullName>
    </submittedName>
</protein>
<dbReference type="Proteomes" id="UP000010932">
    <property type="component" value="Unassembled WGS sequence"/>
</dbReference>
<dbReference type="EMBL" id="ANKQ01000003">
    <property type="protein sequence ID" value="ELP52533.1"/>
    <property type="molecule type" value="Genomic_DNA"/>
</dbReference>
<name>L7E1J6_MICAE</name>
<keyword evidence="1" id="KW-1133">Transmembrane helix</keyword>
<proteinExistence type="predicted"/>
<gene>
    <name evidence="2" type="ORF">O53_4258</name>
</gene>
<dbReference type="AlphaFoldDB" id="L7E1J6"/>
<organism evidence="2 3">
    <name type="scientific">Microcystis aeruginosa TAIHU98</name>
    <dbReference type="NCBI Taxonomy" id="1134457"/>
    <lineage>
        <taxon>Bacteria</taxon>
        <taxon>Bacillati</taxon>
        <taxon>Cyanobacteriota</taxon>
        <taxon>Cyanophyceae</taxon>
        <taxon>Oscillatoriophycideae</taxon>
        <taxon>Chroococcales</taxon>
        <taxon>Microcystaceae</taxon>
        <taxon>Microcystis</taxon>
    </lineage>
</organism>
<feature type="transmembrane region" description="Helical" evidence="1">
    <location>
        <begin position="20"/>
        <end position="37"/>
    </location>
</feature>
<keyword evidence="1" id="KW-0812">Transmembrane</keyword>